<dbReference type="KEGG" id="spib:G8759_21435"/>
<evidence type="ECO:0000313" key="2">
    <source>
        <dbReference type="EMBL" id="QIP15003.1"/>
    </source>
</evidence>
<reference evidence="2 3" key="1">
    <citation type="submission" date="2020-03" db="EMBL/GenBank/DDBJ databases">
        <authorList>
            <person name="Kim M.K."/>
        </authorList>
    </citation>
    <scope>NUCLEOTIDE SEQUENCE [LARGE SCALE GENOMIC DNA]</scope>
    <source>
        <strain evidence="2 3">BT328</strain>
    </source>
</reference>
<keyword evidence="1" id="KW-1133">Transmembrane helix</keyword>
<feature type="transmembrane region" description="Helical" evidence="1">
    <location>
        <begin position="117"/>
        <end position="133"/>
    </location>
</feature>
<protein>
    <submittedName>
        <fullName evidence="2">Uncharacterized protein</fullName>
    </submittedName>
</protein>
<organism evidence="2 3">
    <name type="scientific">Spirosoma aureum</name>
    <dbReference type="NCBI Taxonomy" id="2692134"/>
    <lineage>
        <taxon>Bacteria</taxon>
        <taxon>Pseudomonadati</taxon>
        <taxon>Bacteroidota</taxon>
        <taxon>Cytophagia</taxon>
        <taxon>Cytophagales</taxon>
        <taxon>Cytophagaceae</taxon>
        <taxon>Spirosoma</taxon>
    </lineage>
</organism>
<keyword evidence="1" id="KW-0472">Membrane</keyword>
<keyword evidence="1" id="KW-0812">Transmembrane</keyword>
<dbReference type="AlphaFoldDB" id="A0A6G9AS10"/>
<keyword evidence="3" id="KW-1185">Reference proteome</keyword>
<name>A0A6G9AS10_9BACT</name>
<dbReference type="RefSeq" id="WP_167212192.1">
    <property type="nucleotide sequence ID" value="NZ_CP050063.1"/>
</dbReference>
<feature type="transmembrane region" description="Helical" evidence="1">
    <location>
        <begin position="41"/>
        <end position="60"/>
    </location>
</feature>
<accession>A0A6G9AS10</accession>
<dbReference type="EMBL" id="CP050063">
    <property type="protein sequence ID" value="QIP15003.1"/>
    <property type="molecule type" value="Genomic_DNA"/>
</dbReference>
<dbReference type="Proteomes" id="UP000501802">
    <property type="component" value="Chromosome"/>
</dbReference>
<feature type="transmembrane region" description="Helical" evidence="1">
    <location>
        <begin position="80"/>
        <end position="97"/>
    </location>
</feature>
<sequence>MMSFYLNHIDEIVLILCLVFTFINTIRLVRRATVPVRKVPAYFVVFGATAIATFIGGGHLFEISYRAIERAINGTFVYDYRFYSLILMGMVLLSLSMRMLREIGAWFRGIPGSQRSAIKTALLIIVISAPTGVFTPIGYVPSIGCAITLLFFPFAVRKRVADVREDVVVW</sequence>
<gene>
    <name evidence="2" type="ORF">G8759_21435</name>
</gene>
<evidence type="ECO:0000313" key="3">
    <source>
        <dbReference type="Proteomes" id="UP000501802"/>
    </source>
</evidence>
<proteinExistence type="predicted"/>
<feature type="transmembrane region" description="Helical" evidence="1">
    <location>
        <begin position="12"/>
        <end position="29"/>
    </location>
</feature>
<evidence type="ECO:0000256" key="1">
    <source>
        <dbReference type="SAM" id="Phobius"/>
    </source>
</evidence>